<protein>
    <submittedName>
        <fullName evidence="2">Sin3 histone deacetylase corepressor complex comp onent SDS3</fullName>
    </submittedName>
</protein>
<proteinExistence type="predicted"/>
<reference evidence="2" key="2">
    <citation type="submission" date="2014-03" db="EMBL/GenBank/DDBJ databases">
        <title>The whipworm genome and dual-species transcriptomics of an intimate host-pathogen interaction.</title>
        <authorList>
            <person name="Foth B.J."/>
            <person name="Tsai I.J."/>
            <person name="Reid A.J."/>
            <person name="Bancroft A.J."/>
            <person name="Nichol S."/>
            <person name="Tracey A."/>
            <person name="Holroyd N."/>
            <person name="Cotton J.A."/>
            <person name="Stanley E.J."/>
            <person name="Zarowiecki M."/>
            <person name="Liu J.Z."/>
            <person name="Huckvale T."/>
            <person name="Cooper P.J."/>
            <person name="Grencis R.K."/>
            <person name="Berriman M."/>
        </authorList>
    </citation>
    <scope>NUCLEOTIDE SEQUENCE [LARGE SCALE GENOMIC DNA]</scope>
</reference>
<keyword evidence="3" id="KW-1185">Reference proteome</keyword>
<feature type="region of interest" description="Disordered" evidence="1">
    <location>
        <begin position="380"/>
        <end position="423"/>
    </location>
</feature>
<organism evidence="2 3">
    <name type="scientific">Trichuris trichiura</name>
    <name type="common">Whipworm</name>
    <name type="synonym">Trichocephalus trichiurus</name>
    <dbReference type="NCBI Taxonomy" id="36087"/>
    <lineage>
        <taxon>Eukaryota</taxon>
        <taxon>Metazoa</taxon>
        <taxon>Ecdysozoa</taxon>
        <taxon>Nematoda</taxon>
        <taxon>Enoplea</taxon>
        <taxon>Dorylaimia</taxon>
        <taxon>Trichinellida</taxon>
        <taxon>Trichuridae</taxon>
        <taxon>Trichuris</taxon>
    </lineage>
</organism>
<reference evidence="2" key="1">
    <citation type="submission" date="2014-01" db="EMBL/GenBank/DDBJ databases">
        <authorList>
            <person name="Aslett M."/>
        </authorList>
    </citation>
    <scope>NUCLEOTIDE SEQUENCE</scope>
</reference>
<accession>A0A077Z498</accession>
<evidence type="ECO:0000313" key="3">
    <source>
        <dbReference type="Proteomes" id="UP000030665"/>
    </source>
</evidence>
<feature type="compositionally biased region" description="Low complexity" evidence="1">
    <location>
        <begin position="305"/>
        <end position="315"/>
    </location>
</feature>
<gene>
    <name evidence="2" type="ORF">TTRE_0000316601</name>
</gene>
<dbReference type="Proteomes" id="UP000030665">
    <property type="component" value="Unassembled WGS sequence"/>
</dbReference>
<dbReference type="AlphaFoldDB" id="A0A077Z498"/>
<evidence type="ECO:0000256" key="1">
    <source>
        <dbReference type="SAM" id="MobiDB-lite"/>
    </source>
</evidence>
<name>A0A077Z498_TRITR</name>
<evidence type="ECO:0000313" key="2">
    <source>
        <dbReference type="EMBL" id="CDW54896.1"/>
    </source>
</evidence>
<dbReference type="OrthoDB" id="10510001at2759"/>
<feature type="compositionally biased region" description="Acidic residues" evidence="1">
    <location>
        <begin position="387"/>
        <end position="399"/>
    </location>
</feature>
<feature type="region of interest" description="Disordered" evidence="1">
    <location>
        <begin position="293"/>
        <end position="315"/>
    </location>
</feature>
<dbReference type="EMBL" id="HG805923">
    <property type="protein sequence ID" value="CDW54896.1"/>
    <property type="molecule type" value="Genomic_DNA"/>
</dbReference>
<sequence>MFKLLYRIGFPEKVIVNCKSDVRYLQIYHNWFFAATYWFRPMDIVEKIFEEERNALLDEIRQVEEGTHPELVRQMRQIEEEHDRWVNVTLPFMRQQLVSADVFLNFVSVASDFGLRERDAQLQYEAAIELAKKNYSVGSVLAKKAFDELAKFQESFEEMREKLLHQLKEERAGIEHDYYYDDLDSYDGLFLPPPRKLRPRFSDVAPPCDIEQKISTSVRVLNTSLSDAEIEQCLNDIRALVAREVENKADKEAGASTPVVNAEQLEQYTLTASSQWQSASSICSSNSNFDSTVTELKSEQDDELPSSSQVQSPKQKAYKVGKKVVILGPGGITRGTILKIECGRIFVITERVKRIITITEEEIEKRTYLIDPPAATRFLRKSTVSDSESEEDEESDSASEELGGSGVDTVADSGDESSPASSP</sequence>